<reference evidence="2 3" key="1">
    <citation type="submission" date="2019-08" db="EMBL/GenBank/DDBJ databases">
        <authorList>
            <person name="Alioto T."/>
            <person name="Alioto T."/>
            <person name="Gomez Garrido J."/>
        </authorList>
    </citation>
    <scope>NUCLEOTIDE SEQUENCE [LARGE SCALE GENOMIC DNA]</scope>
</reference>
<protein>
    <submittedName>
        <fullName evidence="2">Uncharacterized protein</fullName>
    </submittedName>
</protein>
<keyword evidence="3" id="KW-1185">Reference proteome</keyword>
<accession>A0A5E4NTK3</accession>
<dbReference type="OrthoDB" id="6613705at2759"/>
<proteinExistence type="predicted"/>
<sequence length="270" mass="29450">MSPKKAAVTTTNSTTDLLRMFHAQPNHHVVTRKDLAIDYNKISPNVAENAKVDENDDDDDVVATTSGKFENAGPITINNYYTWNSHRTNKSFHKERAELLSTLHLSSISFSPTPSRSQSQSPPAQSSKSFTRSHRVRDIVHMCSDGRIFSTDDYHNNETAAGADGWHSTRAANHGHGVVNQSNGIAENSGRGPIFKRTSGCWSCTATRGSNCEPLSVNRLNDGNGQTTTSDDGVRAAASVAAGQRRGKSRPAKVSGWNRTLSRIFRKKPG</sequence>
<feature type="region of interest" description="Disordered" evidence="1">
    <location>
        <begin position="110"/>
        <end position="133"/>
    </location>
</feature>
<name>A0A5E4NTK3_9HEMI</name>
<organism evidence="2 3">
    <name type="scientific">Cinara cedri</name>
    <dbReference type="NCBI Taxonomy" id="506608"/>
    <lineage>
        <taxon>Eukaryota</taxon>
        <taxon>Metazoa</taxon>
        <taxon>Ecdysozoa</taxon>
        <taxon>Arthropoda</taxon>
        <taxon>Hexapoda</taxon>
        <taxon>Insecta</taxon>
        <taxon>Pterygota</taxon>
        <taxon>Neoptera</taxon>
        <taxon>Paraneoptera</taxon>
        <taxon>Hemiptera</taxon>
        <taxon>Sternorrhyncha</taxon>
        <taxon>Aphidomorpha</taxon>
        <taxon>Aphidoidea</taxon>
        <taxon>Aphididae</taxon>
        <taxon>Lachninae</taxon>
        <taxon>Cinara</taxon>
    </lineage>
</organism>
<dbReference type="EMBL" id="CABPRJ010002426">
    <property type="protein sequence ID" value="VVC45994.1"/>
    <property type="molecule type" value="Genomic_DNA"/>
</dbReference>
<feature type="region of interest" description="Disordered" evidence="1">
    <location>
        <begin position="220"/>
        <end position="256"/>
    </location>
</feature>
<dbReference type="Proteomes" id="UP000325440">
    <property type="component" value="Unassembled WGS sequence"/>
</dbReference>
<gene>
    <name evidence="2" type="ORF">CINCED_3A025121</name>
</gene>
<feature type="compositionally biased region" description="Low complexity" evidence="1">
    <location>
        <begin position="110"/>
        <end position="129"/>
    </location>
</feature>
<dbReference type="AlphaFoldDB" id="A0A5E4NTK3"/>
<evidence type="ECO:0000313" key="3">
    <source>
        <dbReference type="Proteomes" id="UP000325440"/>
    </source>
</evidence>
<evidence type="ECO:0000313" key="2">
    <source>
        <dbReference type="EMBL" id="VVC45994.1"/>
    </source>
</evidence>
<evidence type="ECO:0000256" key="1">
    <source>
        <dbReference type="SAM" id="MobiDB-lite"/>
    </source>
</evidence>
<feature type="compositionally biased region" description="Polar residues" evidence="1">
    <location>
        <begin position="220"/>
        <end position="231"/>
    </location>
</feature>